<dbReference type="AlphaFoldDB" id="A0A1W1WFA0"/>
<dbReference type="RefSeq" id="WP_020375838.1">
    <property type="nucleotide sequence ID" value="NZ_FWWY01000001.1"/>
</dbReference>
<organism evidence="1 2">
    <name type="scientific">Sulfobacillus thermosulfidooxidans (strain DSM 9293 / VKM B-1269 / AT-1)</name>
    <dbReference type="NCBI Taxonomy" id="929705"/>
    <lineage>
        <taxon>Bacteria</taxon>
        <taxon>Bacillati</taxon>
        <taxon>Bacillota</taxon>
        <taxon>Clostridia</taxon>
        <taxon>Eubacteriales</taxon>
        <taxon>Clostridiales Family XVII. Incertae Sedis</taxon>
        <taxon>Sulfobacillus</taxon>
    </lineage>
</organism>
<sequence>MIQMMFTLAFLALVIWLGKLILQSLPDMQRYVRMRNM</sequence>
<dbReference type="Proteomes" id="UP000192660">
    <property type="component" value="Unassembled WGS sequence"/>
</dbReference>
<name>A0A1W1WFA0_SULTA</name>
<dbReference type="Pfam" id="PF21833">
    <property type="entry name" value="DUF6893"/>
    <property type="match status" value="1"/>
</dbReference>
<reference evidence="2" key="1">
    <citation type="submission" date="2017-04" db="EMBL/GenBank/DDBJ databases">
        <authorList>
            <person name="Varghese N."/>
            <person name="Submissions S."/>
        </authorList>
    </citation>
    <scope>NUCLEOTIDE SEQUENCE [LARGE SCALE GENOMIC DNA]</scope>
    <source>
        <strain evidence="2">DSM 9293</strain>
    </source>
</reference>
<dbReference type="EMBL" id="FWWY01000001">
    <property type="protein sequence ID" value="SMC04720.1"/>
    <property type="molecule type" value="Genomic_DNA"/>
</dbReference>
<accession>A0A1W1WFA0</accession>
<dbReference type="InterPro" id="IPR054188">
    <property type="entry name" value="DUF6893"/>
</dbReference>
<proteinExistence type="predicted"/>
<evidence type="ECO:0000313" key="2">
    <source>
        <dbReference type="Proteomes" id="UP000192660"/>
    </source>
</evidence>
<keyword evidence="2" id="KW-1185">Reference proteome</keyword>
<evidence type="ECO:0000313" key="1">
    <source>
        <dbReference type="EMBL" id="SMC04720.1"/>
    </source>
</evidence>
<gene>
    <name evidence="1" type="ORF">SAMN00768000_1802</name>
</gene>
<protein>
    <submittedName>
        <fullName evidence="1">Uncharacterized protein</fullName>
    </submittedName>
</protein>